<dbReference type="InterPro" id="IPR035979">
    <property type="entry name" value="RBD_domain_sf"/>
</dbReference>
<dbReference type="PANTHER" id="PTHR11176:SF46">
    <property type="entry name" value="RRM DOMAIN-CONTAINING PROTEIN"/>
    <property type="match status" value="1"/>
</dbReference>
<dbReference type="SMART" id="SM00360">
    <property type="entry name" value="RRM"/>
    <property type="match status" value="1"/>
</dbReference>
<dbReference type="Gene3D" id="3.30.70.330">
    <property type="match status" value="1"/>
</dbReference>
<accession>R0GAI2</accession>
<evidence type="ECO:0000256" key="2">
    <source>
        <dbReference type="PROSITE-ProRule" id="PRU00176"/>
    </source>
</evidence>
<gene>
    <name evidence="5" type="ORF">CARUB_v10016026mg</name>
</gene>
<evidence type="ECO:0000256" key="3">
    <source>
        <dbReference type="SAM" id="MobiDB-lite"/>
    </source>
</evidence>
<dbReference type="SUPFAM" id="SSF54928">
    <property type="entry name" value="RNA-binding domain, RBD"/>
    <property type="match status" value="1"/>
</dbReference>
<evidence type="ECO:0000313" key="6">
    <source>
        <dbReference type="Proteomes" id="UP000029121"/>
    </source>
</evidence>
<feature type="compositionally biased region" description="Polar residues" evidence="3">
    <location>
        <begin position="167"/>
        <end position="190"/>
    </location>
</feature>
<evidence type="ECO:0000259" key="4">
    <source>
        <dbReference type="PROSITE" id="PS50102"/>
    </source>
</evidence>
<dbReference type="Proteomes" id="UP000029121">
    <property type="component" value="Unassembled WGS sequence"/>
</dbReference>
<evidence type="ECO:0000256" key="1">
    <source>
        <dbReference type="ARBA" id="ARBA00022884"/>
    </source>
</evidence>
<dbReference type="InterPro" id="IPR000504">
    <property type="entry name" value="RRM_dom"/>
</dbReference>
<feature type="domain" description="RRM" evidence="4">
    <location>
        <begin position="17"/>
        <end position="94"/>
    </location>
</feature>
<protein>
    <recommendedName>
        <fullName evidence="4">RRM domain-containing protein</fullName>
    </recommendedName>
</protein>
<dbReference type="EMBL" id="KB870807">
    <property type="protein sequence ID" value="EOA32722.1"/>
    <property type="molecule type" value="Genomic_DNA"/>
</dbReference>
<keyword evidence="1 2" id="KW-0694">RNA-binding</keyword>
<dbReference type="GO" id="GO:0003723">
    <property type="term" value="F:RNA binding"/>
    <property type="evidence" value="ECO:0007669"/>
    <property type="project" value="UniProtKB-UniRule"/>
</dbReference>
<proteinExistence type="predicted"/>
<feature type="compositionally biased region" description="Basic and acidic residues" evidence="3">
    <location>
        <begin position="225"/>
        <end position="262"/>
    </location>
</feature>
<dbReference type="InterPro" id="IPR012677">
    <property type="entry name" value="Nucleotide-bd_a/b_plait_sf"/>
</dbReference>
<dbReference type="Pfam" id="PF00076">
    <property type="entry name" value="RRM_1"/>
    <property type="match status" value="1"/>
</dbReference>
<feature type="compositionally biased region" description="Basic and acidic residues" evidence="3">
    <location>
        <begin position="195"/>
        <end position="204"/>
    </location>
</feature>
<evidence type="ECO:0000313" key="5">
    <source>
        <dbReference type="EMBL" id="EOA32722.1"/>
    </source>
</evidence>
<dbReference type="PANTHER" id="PTHR11176">
    <property type="entry name" value="BOULE-RELATED"/>
    <property type="match status" value="1"/>
</dbReference>
<dbReference type="eggNOG" id="KOG0149">
    <property type="taxonomic scope" value="Eukaryota"/>
</dbReference>
<feature type="region of interest" description="Disordered" evidence="3">
    <location>
        <begin position="167"/>
        <end position="262"/>
    </location>
</feature>
<organism evidence="5 6">
    <name type="scientific">Capsella rubella</name>
    <dbReference type="NCBI Taxonomy" id="81985"/>
    <lineage>
        <taxon>Eukaryota</taxon>
        <taxon>Viridiplantae</taxon>
        <taxon>Streptophyta</taxon>
        <taxon>Embryophyta</taxon>
        <taxon>Tracheophyta</taxon>
        <taxon>Spermatophyta</taxon>
        <taxon>Magnoliopsida</taxon>
        <taxon>eudicotyledons</taxon>
        <taxon>Gunneridae</taxon>
        <taxon>Pentapetalae</taxon>
        <taxon>rosids</taxon>
        <taxon>malvids</taxon>
        <taxon>Brassicales</taxon>
        <taxon>Brassicaceae</taxon>
        <taxon>Camelineae</taxon>
        <taxon>Capsella</taxon>
    </lineage>
</organism>
<reference evidence="6" key="1">
    <citation type="journal article" date="2013" name="Nat. Genet.">
        <title>The Capsella rubella genome and the genomic consequences of rapid mating system evolution.</title>
        <authorList>
            <person name="Slotte T."/>
            <person name="Hazzouri K.M."/>
            <person name="Agren J.A."/>
            <person name="Koenig D."/>
            <person name="Maumus F."/>
            <person name="Guo Y.L."/>
            <person name="Steige K."/>
            <person name="Platts A.E."/>
            <person name="Escobar J.S."/>
            <person name="Newman L.K."/>
            <person name="Wang W."/>
            <person name="Mandakova T."/>
            <person name="Vello E."/>
            <person name="Smith L.M."/>
            <person name="Henz S.R."/>
            <person name="Steffen J."/>
            <person name="Takuno S."/>
            <person name="Brandvain Y."/>
            <person name="Coop G."/>
            <person name="Andolfatto P."/>
            <person name="Hu T.T."/>
            <person name="Blanchette M."/>
            <person name="Clark R.M."/>
            <person name="Quesneville H."/>
            <person name="Nordborg M."/>
            <person name="Gaut B.S."/>
            <person name="Lysak M.A."/>
            <person name="Jenkins J."/>
            <person name="Grimwood J."/>
            <person name="Chapman J."/>
            <person name="Prochnik S."/>
            <person name="Shu S."/>
            <person name="Rokhsar D."/>
            <person name="Schmutz J."/>
            <person name="Weigel D."/>
            <person name="Wright S.I."/>
        </authorList>
    </citation>
    <scope>NUCLEOTIDE SEQUENCE [LARGE SCALE GENOMIC DNA]</scope>
    <source>
        <strain evidence="6">cv. Monte Gargano</strain>
    </source>
</reference>
<keyword evidence="6" id="KW-1185">Reference proteome</keyword>
<name>R0GAI2_9BRAS</name>
<sequence length="262" mass="29347">MSQPNNQANNDHDTRFTKIFIGNLTWRTTSDDLITHFGRFGEVVHANVVCETYPGRSKGYGFVTFRDSDSAARALENKNPVIDGRTTNCQLATLGARKKINPPNQNGSLLNQVRPPQQYQPRPVHTHWPYGLPSIPQHNLQQTNMRHAVAYAPQESSVQLNEIINDTDQESAPQRSSVRTENINETTDQELTADVAHHDNEEAATKPAGDVDQPTATDQEGGKNASDEERKINDQEDITKQDDMSMKRSTNDIKNEKICKQG</sequence>
<dbReference type="PROSITE" id="PS50102">
    <property type="entry name" value="RRM"/>
    <property type="match status" value="1"/>
</dbReference>
<dbReference type="AlphaFoldDB" id="R0GAI2"/>
<dbReference type="STRING" id="81985.R0GAI2"/>